<dbReference type="Proteomes" id="UP000054498">
    <property type="component" value="Unassembled WGS sequence"/>
</dbReference>
<name>A0A0D2JKE0_9CHLO</name>
<protein>
    <submittedName>
        <fullName evidence="1">Uncharacterized protein</fullName>
    </submittedName>
</protein>
<evidence type="ECO:0000313" key="1">
    <source>
        <dbReference type="EMBL" id="KIY99717.1"/>
    </source>
</evidence>
<proteinExistence type="predicted"/>
<keyword evidence="2" id="KW-1185">Reference proteome</keyword>
<dbReference type="KEGG" id="mng:MNEG_8241"/>
<organism evidence="1 2">
    <name type="scientific">Monoraphidium neglectum</name>
    <dbReference type="NCBI Taxonomy" id="145388"/>
    <lineage>
        <taxon>Eukaryota</taxon>
        <taxon>Viridiplantae</taxon>
        <taxon>Chlorophyta</taxon>
        <taxon>core chlorophytes</taxon>
        <taxon>Chlorophyceae</taxon>
        <taxon>CS clade</taxon>
        <taxon>Sphaeropleales</taxon>
        <taxon>Selenastraceae</taxon>
        <taxon>Monoraphidium</taxon>
    </lineage>
</organism>
<gene>
    <name evidence="1" type="ORF">MNEG_8241</name>
</gene>
<feature type="non-terminal residue" evidence="1">
    <location>
        <position position="1"/>
    </location>
</feature>
<evidence type="ECO:0000313" key="2">
    <source>
        <dbReference type="Proteomes" id="UP000054498"/>
    </source>
</evidence>
<accession>A0A0D2JKE0</accession>
<dbReference type="RefSeq" id="XP_013898737.1">
    <property type="nucleotide sequence ID" value="XM_014043283.1"/>
</dbReference>
<dbReference type="AlphaFoldDB" id="A0A0D2JKE0"/>
<sequence length="289" mass="27674">GRGGGGGGAGGAVAVAGSLAPPAPVCPYVSDTLEVVVANQSQRLLVPLKGRVWGEGAFLAGPSYPPAAPDAPATAAVALPPAAILQKGAQPPASPASQLPPRQLLLRLPGPVAPGQASVAAMEFGSIKGSGGSGAPAEVVWEELPAAAKAAGWSVVEPLKQSAPPGERRAVTVRFAPPAAAAPVPAAPAGAGAPAVGGGGAGVGALLGLPEAVECMLRCTLRGGLPAAGSVECAAGSAEGDVRRLEVRCVCVVAPPPPATGASSMSPHIASVAAAAPLAATQTPGKPRV</sequence>
<dbReference type="STRING" id="145388.A0A0D2JKE0"/>
<dbReference type="OrthoDB" id="545169at2759"/>
<dbReference type="EMBL" id="KK101763">
    <property type="protein sequence ID" value="KIY99717.1"/>
    <property type="molecule type" value="Genomic_DNA"/>
</dbReference>
<reference evidence="1 2" key="1">
    <citation type="journal article" date="2013" name="BMC Genomics">
        <title>Reconstruction of the lipid metabolism for the microalga Monoraphidium neglectum from its genome sequence reveals characteristics suitable for biofuel production.</title>
        <authorList>
            <person name="Bogen C."/>
            <person name="Al-Dilaimi A."/>
            <person name="Albersmeier A."/>
            <person name="Wichmann J."/>
            <person name="Grundmann M."/>
            <person name="Rupp O."/>
            <person name="Lauersen K.J."/>
            <person name="Blifernez-Klassen O."/>
            <person name="Kalinowski J."/>
            <person name="Goesmann A."/>
            <person name="Mussgnug J.H."/>
            <person name="Kruse O."/>
        </authorList>
    </citation>
    <scope>NUCLEOTIDE SEQUENCE [LARGE SCALE GENOMIC DNA]</scope>
    <source>
        <strain evidence="1 2">SAG 48.87</strain>
    </source>
</reference>
<dbReference type="GeneID" id="25741117"/>